<dbReference type="EMBL" id="JMCC02000049">
    <property type="protein sequence ID" value="KIG15683.1"/>
    <property type="molecule type" value="Genomic_DNA"/>
</dbReference>
<dbReference type="Proteomes" id="UP000031599">
    <property type="component" value="Unassembled WGS sequence"/>
</dbReference>
<reference evidence="1 2" key="1">
    <citation type="submission" date="2014-12" db="EMBL/GenBank/DDBJ databases">
        <title>Genome assembly of Enhygromyxa salina DSM 15201.</title>
        <authorList>
            <person name="Sharma G."/>
            <person name="Subramanian S."/>
        </authorList>
    </citation>
    <scope>NUCLEOTIDE SEQUENCE [LARGE SCALE GENOMIC DNA]</scope>
    <source>
        <strain evidence="1 2">DSM 15201</strain>
    </source>
</reference>
<dbReference type="AlphaFoldDB" id="A0A0C1ZX88"/>
<comment type="caution">
    <text evidence="1">The sequence shown here is derived from an EMBL/GenBank/DDBJ whole genome shotgun (WGS) entry which is preliminary data.</text>
</comment>
<gene>
    <name evidence="1" type="ORF">DB30_05431</name>
</gene>
<sequence>METGPQIRGSDPLVVKDTKTARWRWLVVMALHGPWVECPLRS</sequence>
<proteinExistence type="predicted"/>
<evidence type="ECO:0000313" key="1">
    <source>
        <dbReference type="EMBL" id="KIG15683.1"/>
    </source>
</evidence>
<accession>A0A0C1ZX88</accession>
<protein>
    <submittedName>
        <fullName evidence="1">Uncharacterized protein</fullName>
    </submittedName>
</protein>
<organism evidence="1 2">
    <name type="scientific">Enhygromyxa salina</name>
    <dbReference type="NCBI Taxonomy" id="215803"/>
    <lineage>
        <taxon>Bacteria</taxon>
        <taxon>Pseudomonadati</taxon>
        <taxon>Myxococcota</taxon>
        <taxon>Polyangia</taxon>
        <taxon>Nannocystales</taxon>
        <taxon>Nannocystaceae</taxon>
        <taxon>Enhygromyxa</taxon>
    </lineage>
</organism>
<name>A0A0C1ZX88_9BACT</name>
<evidence type="ECO:0000313" key="2">
    <source>
        <dbReference type="Proteomes" id="UP000031599"/>
    </source>
</evidence>